<reference evidence="1 2" key="1">
    <citation type="submission" date="2019-11" db="EMBL/GenBank/DDBJ databases">
        <authorList>
            <person name="Zheng R.K."/>
            <person name="Sun C.M."/>
        </authorList>
    </citation>
    <scope>NUCLEOTIDE SEQUENCE [LARGE SCALE GENOMIC DNA]</scope>
    <source>
        <strain evidence="1 2">WC007</strain>
    </source>
</reference>
<evidence type="ECO:0000313" key="1">
    <source>
        <dbReference type="EMBL" id="QGY44138.1"/>
    </source>
</evidence>
<sequence length="76" mass="9155">MNNVLTAEMPDNNNLSGAKMREAKKRMVNEMGLQEYLNSYERYLNKQWLTNDEIQKEMDCVRWETIAEIQKSYQYN</sequence>
<evidence type="ECO:0000313" key="2">
    <source>
        <dbReference type="Proteomes" id="UP000428260"/>
    </source>
</evidence>
<gene>
    <name evidence="1" type="ORF">GM418_10850</name>
</gene>
<organism evidence="1 2">
    <name type="scientific">Maribellus comscasis</name>
    <dbReference type="NCBI Taxonomy" id="2681766"/>
    <lineage>
        <taxon>Bacteria</taxon>
        <taxon>Pseudomonadati</taxon>
        <taxon>Bacteroidota</taxon>
        <taxon>Bacteroidia</taxon>
        <taxon>Marinilabiliales</taxon>
        <taxon>Prolixibacteraceae</taxon>
        <taxon>Maribellus</taxon>
    </lineage>
</organism>
<name>A0A6I6JST2_9BACT</name>
<dbReference type="KEGG" id="mcos:GM418_10850"/>
<dbReference type="Proteomes" id="UP000428260">
    <property type="component" value="Chromosome"/>
</dbReference>
<protein>
    <submittedName>
        <fullName evidence="1">Uncharacterized protein</fullName>
    </submittedName>
</protein>
<dbReference type="EMBL" id="CP046401">
    <property type="protein sequence ID" value="QGY44138.1"/>
    <property type="molecule type" value="Genomic_DNA"/>
</dbReference>
<accession>A0A6I6JST2</accession>
<proteinExistence type="predicted"/>
<dbReference type="RefSeq" id="WP_158865947.1">
    <property type="nucleotide sequence ID" value="NZ_CP046401.1"/>
</dbReference>
<dbReference type="AlphaFoldDB" id="A0A6I6JST2"/>
<keyword evidence="2" id="KW-1185">Reference proteome</keyword>